<sequence>MRNTFVLMLGLALAATPACAQHLPPDALDRLSAERQGEIGSRNWGPPVNPPAQAQVLSPLPVPATCRSPATDFEPLYAAPARTARQVGVAAPQIAVTDTVHDGWTQVELTGHTLAWIPTRDVLPYRPLVADHPTGCTVAGQRANGMIAFSHPDR</sequence>
<dbReference type="EMBL" id="CP023039">
    <property type="protein sequence ID" value="AXY24197.1"/>
    <property type="molecule type" value="Genomic_DNA"/>
</dbReference>
<dbReference type="AlphaFoldDB" id="A0A347WH54"/>
<feature type="chain" id="PRO_5016758089" description="SH3 domain-containing protein" evidence="1">
    <location>
        <begin position="21"/>
        <end position="154"/>
    </location>
</feature>
<keyword evidence="1" id="KW-0732">Signal</keyword>
<keyword evidence="2" id="KW-0614">Plasmid</keyword>
<evidence type="ECO:0000313" key="2">
    <source>
        <dbReference type="EMBL" id="AXY24197.1"/>
    </source>
</evidence>
<geneLocation type="plasmid" evidence="2 3">
    <name>unnamed3</name>
</geneLocation>
<keyword evidence="3" id="KW-1185">Reference proteome</keyword>
<evidence type="ECO:0000256" key="1">
    <source>
        <dbReference type="SAM" id="SignalP"/>
    </source>
</evidence>
<name>A0A347WH54_9PROT</name>
<proteinExistence type="predicted"/>
<organism evidence="2 3">
    <name type="scientific">Komagataeibacter saccharivorans</name>
    <dbReference type="NCBI Taxonomy" id="265959"/>
    <lineage>
        <taxon>Bacteria</taxon>
        <taxon>Pseudomonadati</taxon>
        <taxon>Pseudomonadota</taxon>
        <taxon>Alphaproteobacteria</taxon>
        <taxon>Acetobacterales</taxon>
        <taxon>Acetobacteraceae</taxon>
        <taxon>Komagataeibacter</taxon>
    </lineage>
</organism>
<dbReference type="OrthoDB" id="7219051at2"/>
<dbReference type="RefSeq" id="WP_118963871.1">
    <property type="nucleotide sequence ID" value="NZ_CP023039.1"/>
</dbReference>
<protein>
    <recommendedName>
        <fullName evidence="4">SH3 domain-containing protein</fullName>
    </recommendedName>
</protein>
<accession>A0A347WH54</accession>
<dbReference type="Proteomes" id="UP000264120">
    <property type="component" value="Plasmid unnamed3"/>
</dbReference>
<feature type="signal peptide" evidence="1">
    <location>
        <begin position="1"/>
        <end position="20"/>
    </location>
</feature>
<gene>
    <name evidence="2" type="ORF">CD178_03453</name>
</gene>
<evidence type="ECO:0008006" key="4">
    <source>
        <dbReference type="Google" id="ProtNLM"/>
    </source>
</evidence>
<reference evidence="2 3" key="1">
    <citation type="submission" date="2017-08" db="EMBL/GenBank/DDBJ databases">
        <title>Complete genome sequence of Gluconacetobacter saccharivorans CV1 isolated from Fermented Vinegar.</title>
        <authorList>
            <person name="Kim S.-Y."/>
        </authorList>
    </citation>
    <scope>NUCLEOTIDE SEQUENCE [LARGE SCALE GENOMIC DNA]</scope>
    <source>
        <strain evidence="2 3">CV1</strain>
        <plasmid evidence="2 3">unnamed3</plasmid>
    </source>
</reference>
<evidence type="ECO:0000313" key="3">
    <source>
        <dbReference type="Proteomes" id="UP000264120"/>
    </source>
</evidence>
<dbReference type="KEGG" id="ksc:CD178_03453"/>